<evidence type="ECO:0000313" key="4">
    <source>
        <dbReference type="Proteomes" id="UP000887568"/>
    </source>
</evidence>
<feature type="region of interest" description="Disordered" evidence="1">
    <location>
        <begin position="204"/>
        <end position="241"/>
    </location>
</feature>
<keyword evidence="4" id="KW-1185">Reference proteome</keyword>
<feature type="region of interest" description="Disordered" evidence="1">
    <location>
        <begin position="275"/>
        <end position="354"/>
    </location>
</feature>
<evidence type="ECO:0000256" key="1">
    <source>
        <dbReference type="SAM" id="MobiDB-lite"/>
    </source>
</evidence>
<dbReference type="GeneID" id="119730456"/>
<feature type="signal peptide" evidence="2">
    <location>
        <begin position="1"/>
        <end position="24"/>
    </location>
</feature>
<dbReference type="OrthoDB" id="10072151at2759"/>
<feature type="compositionally biased region" description="Polar residues" evidence="1">
    <location>
        <begin position="387"/>
        <end position="399"/>
    </location>
</feature>
<name>A0A914A7A3_PATMI</name>
<accession>A0A914A7A3</accession>
<protein>
    <submittedName>
        <fullName evidence="3">Uncharacterized protein</fullName>
    </submittedName>
</protein>
<feature type="compositionally biased region" description="Basic and acidic residues" evidence="1">
    <location>
        <begin position="337"/>
        <end position="354"/>
    </location>
</feature>
<feature type="chain" id="PRO_5037549575" evidence="2">
    <location>
        <begin position="25"/>
        <end position="559"/>
    </location>
</feature>
<dbReference type="Proteomes" id="UP000887568">
    <property type="component" value="Unplaced"/>
</dbReference>
<feature type="compositionally biased region" description="Polar residues" evidence="1">
    <location>
        <begin position="300"/>
        <end position="318"/>
    </location>
</feature>
<feature type="compositionally biased region" description="Basic residues" evidence="1">
    <location>
        <begin position="319"/>
        <end position="336"/>
    </location>
</feature>
<dbReference type="EnsemblMetazoa" id="XM_038203373.1">
    <property type="protein sequence ID" value="XP_038059301.1"/>
    <property type="gene ID" value="LOC119730456"/>
</dbReference>
<organism evidence="3 4">
    <name type="scientific">Patiria miniata</name>
    <name type="common">Bat star</name>
    <name type="synonym">Asterina miniata</name>
    <dbReference type="NCBI Taxonomy" id="46514"/>
    <lineage>
        <taxon>Eukaryota</taxon>
        <taxon>Metazoa</taxon>
        <taxon>Echinodermata</taxon>
        <taxon>Eleutherozoa</taxon>
        <taxon>Asterozoa</taxon>
        <taxon>Asteroidea</taxon>
        <taxon>Valvatacea</taxon>
        <taxon>Valvatida</taxon>
        <taxon>Asterinidae</taxon>
        <taxon>Patiria</taxon>
    </lineage>
</organism>
<feature type="region of interest" description="Disordered" evidence="1">
    <location>
        <begin position="387"/>
        <end position="455"/>
    </location>
</feature>
<feature type="compositionally biased region" description="Polar residues" evidence="1">
    <location>
        <begin position="215"/>
        <end position="224"/>
    </location>
</feature>
<dbReference type="OMA" id="CCMSMFN"/>
<evidence type="ECO:0000313" key="3">
    <source>
        <dbReference type="EnsemblMetazoa" id="XP_038059301.1"/>
    </source>
</evidence>
<proteinExistence type="predicted"/>
<evidence type="ECO:0000256" key="2">
    <source>
        <dbReference type="SAM" id="SignalP"/>
    </source>
</evidence>
<keyword evidence="2" id="KW-0732">Signal</keyword>
<dbReference type="RefSeq" id="XP_038059301.1">
    <property type="nucleotide sequence ID" value="XM_038203373.1"/>
</dbReference>
<feature type="compositionally biased region" description="Basic residues" evidence="1">
    <location>
        <begin position="225"/>
        <end position="234"/>
    </location>
</feature>
<dbReference type="AlphaFoldDB" id="A0A914A7A3"/>
<sequence>MPHHNARFLVILLLFLLQPLPSRTAATPKPRSETFWRKFCGFFCPYQLSCDSDVYLSSQQQLELLNSQEFLDILELFPQILLENEKLQHTTLVRLEDHQRDLILLRYKDFFHPRETLPLARQRVVSQLAKDQQGFQGDPVAEPLPNEIHLTVDQVQQLLEKNAHLKDNQVHDEVLPEDEVVGTPNWDEAESFIRDYVNKQRIQQSEKKETHLPDVTSQIPSNRVSGKKAAHKTPSKKDKPIALNINQLQDHAEHLNVEQILKELEKMGHSFDLNNLVSDQDRDSSEAQYSQPEPHRTTDSDPTVLQQVPTKTGDSNHNSSRKKSAHRKGPHAKHVNRITDKKSKNSKEPYSDSHDARTLEEHFYSHQQTNLPSKQQIAQALEFLNSPPSSAQYSSVQSRTGKKRTSSSESNSGHRRRVGQKRPSGFVYEPGGSGEEGGTDEGDRESQEVSKRHSRRKREVLSMQVCPVVETWSNIVLAETVNGTLVQIAQFPEVNLEQWFLEERCLYKESQIINGVTCEIRERLVDAVVIPVVNPSQPIQRAQIKVDCCMSMFNVDLGF</sequence>
<reference evidence="3" key="1">
    <citation type="submission" date="2022-11" db="UniProtKB">
        <authorList>
            <consortium name="EnsemblMetazoa"/>
        </authorList>
    </citation>
    <scope>IDENTIFICATION</scope>
</reference>